<sequence length="147" mass="16120">MHIQGEGHSIGATSESTSPRSLKSSITRLVYIVIDTCYATLDDFDQGKGSTRIDSVHTTSQAANVRAKKIMFTRARPGDRCKIDQDKILEEVKEGMYTGIGLGGDECTGCYARKCEVEAKSVDIEDDGSSGDDREDYDHDGEDWNMG</sequence>
<reference evidence="2 3" key="1">
    <citation type="journal article" date="2017" name="Genome Announc.">
        <title>Genome sequence of the saprophytic ascomycete Epicoccum nigrum ICMP 19927 strain isolated from New Zealand.</title>
        <authorList>
            <person name="Fokin M."/>
            <person name="Fleetwood D."/>
            <person name="Weir B.S."/>
            <person name="Villas-Boas S.G."/>
        </authorList>
    </citation>
    <scope>NUCLEOTIDE SEQUENCE [LARGE SCALE GENOMIC DNA]</scope>
    <source>
        <strain evidence="2 3">ICMP 19927</strain>
    </source>
</reference>
<gene>
    <name evidence="2" type="ORF">B5807_10872</name>
</gene>
<accession>A0A1Y2LLM8</accession>
<dbReference type="AlphaFoldDB" id="A0A1Y2LLM8"/>
<feature type="compositionally biased region" description="Acidic residues" evidence="1">
    <location>
        <begin position="124"/>
        <end position="147"/>
    </location>
</feature>
<organism evidence="2 3">
    <name type="scientific">Epicoccum nigrum</name>
    <name type="common">Soil fungus</name>
    <name type="synonym">Epicoccum purpurascens</name>
    <dbReference type="NCBI Taxonomy" id="105696"/>
    <lineage>
        <taxon>Eukaryota</taxon>
        <taxon>Fungi</taxon>
        <taxon>Dikarya</taxon>
        <taxon>Ascomycota</taxon>
        <taxon>Pezizomycotina</taxon>
        <taxon>Dothideomycetes</taxon>
        <taxon>Pleosporomycetidae</taxon>
        <taxon>Pleosporales</taxon>
        <taxon>Pleosporineae</taxon>
        <taxon>Didymellaceae</taxon>
        <taxon>Epicoccum</taxon>
    </lineage>
</organism>
<protein>
    <submittedName>
        <fullName evidence="2">Uncharacterized protein</fullName>
    </submittedName>
</protein>
<dbReference type="Proteomes" id="UP000193240">
    <property type="component" value="Unassembled WGS sequence"/>
</dbReference>
<dbReference type="EMBL" id="KZ107857">
    <property type="protein sequence ID" value="OSS44509.1"/>
    <property type="molecule type" value="Genomic_DNA"/>
</dbReference>
<evidence type="ECO:0000313" key="3">
    <source>
        <dbReference type="Proteomes" id="UP000193240"/>
    </source>
</evidence>
<proteinExistence type="predicted"/>
<name>A0A1Y2LLM8_EPING</name>
<keyword evidence="3" id="KW-1185">Reference proteome</keyword>
<evidence type="ECO:0000256" key="1">
    <source>
        <dbReference type="SAM" id="MobiDB-lite"/>
    </source>
</evidence>
<dbReference type="InParanoid" id="A0A1Y2LLM8"/>
<feature type="region of interest" description="Disordered" evidence="1">
    <location>
        <begin position="122"/>
        <end position="147"/>
    </location>
</feature>
<evidence type="ECO:0000313" key="2">
    <source>
        <dbReference type="EMBL" id="OSS44509.1"/>
    </source>
</evidence>